<keyword evidence="6" id="KW-0449">Lipoprotein</keyword>
<evidence type="ECO:0000256" key="4">
    <source>
        <dbReference type="ARBA" id="ARBA00022729"/>
    </source>
</evidence>
<organism evidence="9 10">
    <name type="scientific">Streptodolium elevatio</name>
    <dbReference type="NCBI Taxonomy" id="3157996"/>
    <lineage>
        <taxon>Bacteria</taxon>
        <taxon>Bacillati</taxon>
        <taxon>Actinomycetota</taxon>
        <taxon>Actinomycetes</taxon>
        <taxon>Kitasatosporales</taxon>
        <taxon>Streptomycetaceae</taxon>
        <taxon>Streptodolium</taxon>
    </lineage>
</organism>
<evidence type="ECO:0000313" key="9">
    <source>
        <dbReference type="EMBL" id="MEU8132757.1"/>
    </source>
</evidence>
<evidence type="ECO:0000256" key="5">
    <source>
        <dbReference type="ARBA" id="ARBA00023136"/>
    </source>
</evidence>
<keyword evidence="3" id="KW-1003">Cell membrane</keyword>
<dbReference type="RefSeq" id="WP_358349100.1">
    <property type="nucleotide sequence ID" value="NZ_JBEZFP010000007.1"/>
</dbReference>
<evidence type="ECO:0000256" key="2">
    <source>
        <dbReference type="ARBA" id="ARBA00008610"/>
    </source>
</evidence>
<dbReference type="Gene3D" id="3.40.50.2300">
    <property type="match status" value="2"/>
</dbReference>
<feature type="signal peptide" evidence="7">
    <location>
        <begin position="1"/>
        <end position="24"/>
    </location>
</feature>
<comment type="caution">
    <text evidence="9">The sequence shown here is derived from an EMBL/GenBank/DDBJ whole genome shotgun (WGS) entry which is preliminary data.</text>
</comment>
<protein>
    <submittedName>
        <fullName evidence="9">BMP family ABC transporter substrate-binding protein</fullName>
    </submittedName>
</protein>
<evidence type="ECO:0000256" key="3">
    <source>
        <dbReference type="ARBA" id="ARBA00022475"/>
    </source>
</evidence>
<evidence type="ECO:0000259" key="8">
    <source>
        <dbReference type="Pfam" id="PF02608"/>
    </source>
</evidence>
<dbReference type="PROSITE" id="PS51257">
    <property type="entry name" value="PROKAR_LIPOPROTEIN"/>
    <property type="match status" value="1"/>
</dbReference>
<proteinExistence type="inferred from homology"/>
<dbReference type="PANTHER" id="PTHR34296:SF2">
    <property type="entry name" value="ABC TRANSPORTER GUANOSINE-BINDING PROTEIN NUPN"/>
    <property type="match status" value="1"/>
</dbReference>
<dbReference type="CDD" id="cd06354">
    <property type="entry name" value="PBP1_PrnA-like"/>
    <property type="match status" value="1"/>
</dbReference>
<dbReference type="InterPro" id="IPR003760">
    <property type="entry name" value="PnrA-like"/>
</dbReference>
<reference evidence="9 10" key="1">
    <citation type="submission" date="2024-06" db="EMBL/GenBank/DDBJ databases">
        <title>The Natural Products Discovery Center: Release of the First 8490 Sequenced Strains for Exploring Actinobacteria Biosynthetic Diversity.</title>
        <authorList>
            <person name="Kalkreuter E."/>
            <person name="Kautsar S.A."/>
            <person name="Yang D."/>
            <person name="Bader C.D."/>
            <person name="Teijaro C.N."/>
            <person name="Fluegel L."/>
            <person name="Davis C.M."/>
            <person name="Simpson J.R."/>
            <person name="Lauterbach L."/>
            <person name="Steele A.D."/>
            <person name="Gui C."/>
            <person name="Meng S."/>
            <person name="Li G."/>
            <person name="Viehrig K."/>
            <person name="Ye F."/>
            <person name="Su P."/>
            <person name="Kiefer A.F."/>
            <person name="Nichols A."/>
            <person name="Cepeda A.J."/>
            <person name="Yan W."/>
            <person name="Fan B."/>
            <person name="Jiang Y."/>
            <person name="Adhikari A."/>
            <person name="Zheng C.-J."/>
            <person name="Schuster L."/>
            <person name="Cowan T.M."/>
            <person name="Smanski M.J."/>
            <person name="Chevrette M.G."/>
            <person name="De Carvalho L.P.S."/>
            <person name="Shen B."/>
        </authorList>
    </citation>
    <scope>NUCLEOTIDE SEQUENCE [LARGE SCALE GENOMIC DNA]</scope>
    <source>
        <strain evidence="9 10">NPDC048946</strain>
    </source>
</reference>
<dbReference type="InterPro" id="IPR050957">
    <property type="entry name" value="BMP_lipoprotein"/>
</dbReference>
<comment type="similarity">
    <text evidence="2">Belongs to the BMP lipoprotein family.</text>
</comment>
<accession>A0ABV3DC33</accession>
<sequence length="352" mass="36241">MYSKTSRRLAFTAVAVTTALAATACNASSDDDKASGTGGSGDKSLVLVTPEPVGLNDFLKLAKQGTESAAKKLGGSASTLESKDPTAIQQNVESAVRKKPAVVVAVGFEFDDVIAQQAEANPQQQFLLVDSCTKKSYPNVTCAVFREHEGAFLAGAEAGLLTKTGKVGAVVAVDSPQIRRFSDPFGAGAKHTKATSEFTQVFVGGQNPFNDPARAKEQTTSLKTKDVDIVMGAASAAGNLGVFDAAKANGQQAFGVDVNQCGKAVGTVVDNVIKHTDVAIEKAVEQIDGGKPGGISSYGVQEGGITLTSLEPNVASSQCTIAEHPDVIKAVTDLRDQIVSGKLTVADPVAAK</sequence>
<dbReference type="EMBL" id="JBEZFP010000007">
    <property type="protein sequence ID" value="MEU8132757.1"/>
    <property type="molecule type" value="Genomic_DNA"/>
</dbReference>
<keyword evidence="4 7" id="KW-0732">Signal</keyword>
<evidence type="ECO:0000313" key="10">
    <source>
        <dbReference type="Proteomes" id="UP001551482"/>
    </source>
</evidence>
<gene>
    <name evidence="9" type="ORF">AB0C36_04530</name>
</gene>
<feature type="chain" id="PRO_5045886389" evidence="7">
    <location>
        <begin position="25"/>
        <end position="352"/>
    </location>
</feature>
<keyword evidence="10" id="KW-1185">Reference proteome</keyword>
<dbReference type="PANTHER" id="PTHR34296">
    <property type="entry name" value="TRANSCRIPTIONAL ACTIVATOR PROTEIN MED"/>
    <property type="match status" value="1"/>
</dbReference>
<evidence type="ECO:0000256" key="7">
    <source>
        <dbReference type="SAM" id="SignalP"/>
    </source>
</evidence>
<dbReference type="Proteomes" id="UP001551482">
    <property type="component" value="Unassembled WGS sequence"/>
</dbReference>
<name>A0ABV3DC33_9ACTN</name>
<evidence type="ECO:0000256" key="1">
    <source>
        <dbReference type="ARBA" id="ARBA00004193"/>
    </source>
</evidence>
<dbReference type="SUPFAM" id="SSF53822">
    <property type="entry name" value="Periplasmic binding protein-like I"/>
    <property type="match status" value="1"/>
</dbReference>
<keyword evidence="5" id="KW-0472">Membrane</keyword>
<dbReference type="Pfam" id="PF02608">
    <property type="entry name" value="Bmp"/>
    <property type="match status" value="1"/>
</dbReference>
<evidence type="ECO:0000256" key="6">
    <source>
        <dbReference type="ARBA" id="ARBA00023288"/>
    </source>
</evidence>
<comment type="subcellular location">
    <subcellularLocation>
        <location evidence="1">Cell membrane</location>
        <topology evidence="1">Lipid-anchor</topology>
    </subcellularLocation>
</comment>
<feature type="domain" description="ABC transporter substrate-binding protein PnrA-like" evidence="8">
    <location>
        <begin position="64"/>
        <end position="314"/>
    </location>
</feature>
<dbReference type="InterPro" id="IPR028082">
    <property type="entry name" value="Peripla_BP_I"/>
</dbReference>